<evidence type="ECO:0000313" key="1">
    <source>
        <dbReference type="EMBL" id="SDG38315.1"/>
    </source>
</evidence>
<organism evidence="1 2">
    <name type="scientific">Celeribacter baekdonensis</name>
    <dbReference type="NCBI Taxonomy" id="875171"/>
    <lineage>
        <taxon>Bacteria</taxon>
        <taxon>Pseudomonadati</taxon>
        <taxon>Pseudomonadota</taxon>
        <taxon>Alphaproteobacteria</taxon>
        <taxon>Rhodobacterales</taxon>
        <taxon>Roseobacteraceae</taxon>
        <taxon>Celeribacter</taxon>
    </lineage>
</organism>
<dbReference type="EMBL" id="FNBL01000018">
    <property type="protein sequence ID" value="SDG38315.1"/>
    <property type="molecule type" value="Genomic_DNA"/>
</dbReference>
<reference evidence="1 2" key="1">
    <citation type="submission" date="2016-10" db="EMBL/GenBank/DDBJ databases">
        <authorList>
            <person name="de Groot N.N."/>
        </authorList>
    </citation>
    <scope>NUCLEOTIDE SEQUENCE [LARGE SCALE GENOMIC DNA]</scope>
    <source>
        <strain evidence="1 2">DSM 27375</strain>
    </source>
</reference>
<sequence length="170" mass="18943">MKTLAGILAFGLIIIFLNPGMSHKVEITLRARNEGGYEIFAEKPLFFETSIFRQERISYLFPARLGRPLFTTPSVVSSVDVLEIQTLTDGARISIINDDKSGLILPTHDKKGRVSLPSVQIDIPLVSRLDFNISLNVCGTMCSIEQLSGEVTLEVEKQFRLMSIFNLRGV</sequence>
<proteinExistence type="predicted"/>
<dbReference type="RefSeq" id="WP_074647228.1">
    <property type="nucleotide sequence ID" value="NZ_FNBL01000018.1"/>
</dbReference>
<accession>A0A1G7TSV8</accession>
<dbReference type="AlphaFoldDB" id="A0A1G7TSV8"/>
<dbReference type="OrthoDB" id="9824753at2"/>
<gene>
    <name evidence="1" type="ORF">SAMN04488117_11858</name>
</gene>
<evidence type="ECO:0000313" key="2">
    <source>
        <dbReference type="Proteomes" id="UP000182284"/>
    </source>
</evidence>
<protein>
    <submittedName>
        <fullName evidence="1">Uncharacterized protein</fullName>
    </submittedName>
</protein>
<name>A0A1G7TSV8_9RHOB</name>
<dbReference type="Proteomes" id="UP000182284">
    <property type="component" value="Unassembled WGS sequence"/>
</dbReference>